<accession>A0A455WEV1</accession>
<dbReference type="SUPFAM" id="SSF55961">
    <property type="entry name" value="Bet v1-like"/>
    <property type="match status" value="1"/>
</dbReference>
<gene>
    <name evidence="3" type="ORF">YBY_32360</name>
</gene>
<comment type="similarity">
    <text evidence="1">Belongs to the AHA1 family.</text>
</comment>
<reference evidence="3" key="1">
    <citation type="submission" date="2019-03" db="EMBL/GenBank/DDBJ databases">
        <title>Whole genome analysis of nitrate-reducing bacteria Marinobacter hydrocarbonoclasticus YB03.</title>
        <authorList>
            <person name="Azam A.H."/>
            <person name="Yuk S.R."/>
            <person name="Kamarisima K."/>
            <person name="Miyanaga K."/>
            <person name="Tanji Y."/>
        </authorList>
    </citation>
    <scope>NUCLEOTIDE SEQUENCE</scope>
    <source>
        <strain evidence="3">YB03</strain>
    </source>
</reference>
<dbReference type="InterPro" id="IPR023393">
    <property type="entry name" value="START-like_dom_sf"/>
</dbReference>
<dbReference type="Gene3D" id="3.30.530.20">
    <property type="match status" value="1"/>
</dbReference>
<sequence length="177" mass="19434">MDQETIDGQLVQVNGRVTATLVRALDHSPEAVWRMLTDSVCLAQWLAPGVLEAKRGGRVQLDFGNSGTPIDCEITACEPNRLLAYSWSAGDAPERPLEWRLEPEGEGTRLTLTLLLPDDELVPIACAGWDAHIEMLMAALEGISIHFPADRFRRARARFESIYPSRPSALGLASTPV</sequence>
<dbReference type="Pfam" id="PF08327">
    <property type="entry name" value="AHSA1"/>
    <property type="match status" value="1"/>
</dbReference>
<protein>
    <recommendedName>
        <fullName evidence="2">Activator of Hsp90 ATPase homologue 1/2-like C-terminal domain-containing protein</fullName>
    </recommendedName>
</protein>
<name>A0A455WEV1_MARNT</name>
<dbReference type="AlphaFoldDB" id="A0A455WEV1"/>
<organism evidence="3">
    <name type="scientific">Marinobacter nauticus</name>
    <name type="common">Marinobacter hydrocarbonoclasticus</name>
    <name type="synonym">Marinobacter aquaeolei</name>
    <dbReference type="NCBI Taxonomy" id="2743"/>
    <lineage>
        <taxon>Bacteria</taxon>
        <taxon>Pseudomonadati</taxon>
        <taxon>Pseudomonadota</taxon>
        <taxon>Gammaproteobacteria</taxon>
        <taxon>Pseudomonadales</taxon>
        <taxon>Marinobacteraceae</taxon>
        <taxon>Marinobacter</taxon>
    </lineage>
</organism>
<evidence type="ECO:0000256" key="1">
    <source>
        <dbReference type="ARBA" id="ARBA00006817"/>
    </source>
</evidence>
<dbReference type="InterPro" id="IPR013538">
    <property type="entry name" value="ASHA1/2-like_C"/>
</dbReference>
<dbReference type="CDD" id="cd08899">
    <property type="entry name" value="SRPBCC_CalC_Aha1-like_6"/>
    <property type="match status" value="1"/>
</dbReference>
<feature type="domain" description="Activator of Hsp90 ATPase homologue 1/2-like C-terminal" evidence="2">
    <location>
        <begin position="26"/>
        <end position="140"/>
    </location>
</feature>
<evidence type="ECO:0000259" key="2">
    <source>
        <dbReference type="Pfam" id="PF08327"/>
    </source>
</evidence>
<dbReference type="EMBL" id="AP019537">
    <property type="protein sequence ID" value="BBJ05387.1"/>
    <property type="molecule type" value="Genomic_DNA"/>
</dbReference>
<proteinExistence type="inferred from homology"/>
<evidence type="ECO:0000313" key="3">
    <source>
        <dbReference type="EMBL" id="BBJ05387.1"/>
    </source>
</evidence>